<evidence type="ECO:0008006" key="4">
    <source>
        <dbReference type="Google" id="ProtNLM"/>
    </source>
</evidence>
<dbReference type="Proteomes" id="UP000178656">
    <property type="component" value="Unassembled WGS sequence"/>
</dbReference>
<dbReference type="AlphaFoldDB" id="A0A1F5TI31"/>
<dbReference type="EMBL" id="MFGM01000005">
    <property type="protein sequence ID" value="OGF38221.1"/>
    <property type="molecule type" value="Genomic_DNA"/>
</dbReference>
<evidence type="ECO:0000313" key="3">
    <source>
        <dbReference type="Proteomes" id="UP000178656"/>
    </source>
</evidence>
<proteinExistence type="predicted"/>
<keyword evidence="1" id="KW-0472">Membrane</keyword>
<comment type="caution">
    <text evidence="2">The sequence shown here is derived from an EMBL/GenBank/DDBJ whole genome shotgun (WGS) entry which is preliminary data.</text>
</comment>
<protein>
    <recommendedName>
        <fullName evidence="4">DUF4012 domain-containing protein</fullName>
    </recommendedName>
</protein>
<evidence type="ECO:0000313" key="2">
    <source>
        <dbReference type="EMBL" id="OGF38221.1"/>
    </source>
</evidence>
<sequence>MFNRKQNFIPPCLEVKRSVYFGAPKSDHFPPAKSAWSYLLIPLKLLPYFIVVMLILAIGIGIFAGVSIAPYYASLKSVYASGLEGQTELTAAQDFILKQDFKSALASLTAAEKSFGEAKQGLAIAGEAAVFRSAPVKNQLTVAEDVIEIGAIVSRSLKNITQIGVEIQDTLKMEKLSWQGISPEKKEQMLAIMVDSVDELTAAEAEFKLAGEKLVDINRRQPLFIFDKAVNPLRDKIPKTQKAFGNLVTMAKLLPAFAGYPAERTYLFILENNREMRPSGGFIGTYGILKIENAEIKTFFTDNSYNLDQPVNKTLNIESPAPMKQYMNQPKWFFRDSNWWPDWPTSAEKAEWFYVEEGGKEKLDGVIAITPTVIENLIGVLGEFKVGDLTFDKKNFWEKLQYEVEFGYNEKGVATSDRKDVIGDLGQQMLARLYTLPMSEWTSLTDLISEEVKEKQILLYFNDAPMQTLAVENGWAGEVKNFSGDYLMLVDANLAALKTDSVMARTVKYTLTPEKNSLPAQAGDMVASVAVTYQNLGTFSWKTTRYRTYTRLYVPSGSDLIGVWADGVPLHAINVLPGKVDVYDEFSKRAFGVFFEVEPQKAKTIVWKYKLPDAINAQIKNGEYSLLVQKQPGIIDFNLQLDLQFAQKIKQSVKGLSAAKNQIKHAEVVDRDQIYNVWLEE</sequence>
<reference evidence="2 3" key="1">
    <citation type="journal article" date="2016" name="Nat. Commun.">
        <title>Thousands of microbial genomes shed light on interconnected biogeochemical processes in an aquifer system.</title>
        <authorList>
            <person name="Anantharaman K."/>
            <person name="Brown C.T."/>
            <person name="Hug L.A."/>
            <person name="Sharon I."/>
            <person name="Castelle C.J."/>
            <person name="Probst A.J."/>
            <person name="Thomas B.C."/>
            <person name="Singh A."/>
            <person name="Wilkins M.J."/>
            <person name="Karaoz U."/>
            <person name="Brodie E.L."/>
            <person name="Williams K.H."/>
            <person name="Hubbard S.S."/>
            <person name="Banfield J.F."/>
        </authorList>
    </citation>
    <scope>NUCLEOTIDE SEQUENCE [LARGE SCALE GENOMIC DNA]</scope>
</reference>
<gene>
    <name evidence="2" type="ORF">A2482_04105</name>
</gene>
<evidence type="ECO:0000256" key="1">
    <source>
        <dbReference type="SAM" id="Phobius"/>
    </source>
</evidence>
<dbReference type="Pfam" id="PF13196">
    <property type="entry name" value="DUF4012"/>
    <property type="match status" value="1"/>
</dbReference>
<keyword evidence="1" id="KW-1133">Transmembrane helix</keyword>
<keyword evidence="1" id="KW-0812">Transmembrane</keyword>
<name>A0A1F5TI31_9BACT</name>
<feature type="transmembrane region" description="Helical" evidence="1">
    <location>
        <begin position="45"/>
        <end position="73"/>
    </location>
</feature>
<dbReference type="InterPro" id="IPR025101">
    <property type="entry name" value="DUF4012"/>
</dbReference>
<organism evidence="2 3">
    <name type="scientific">Candidatus Falkowbacteria bacterium RIFOXYC2_FULL_48_21</name>
    <dbReference type="NCBI Taxonomy" id="1798005"/>
    <lineage>
        <taxon>Bacteria</taxon>
        <taxon>Candidatus Falkowiibacteriota</taxon>
    </lineage>
</organism>
<accession>A0A1F5TI31</accession>